<dbReference type="EMBL" id="FQZU01000054">
    <property type="protein sequence ID" value="SHL23276.1"/>
    <property type="molecule type" value="Genomic_DNA"/>
</dbReference>
<organism evidence="3 4">
    <name type="scientific">Desulfatibacillum alkenivorans DSM 16219</name>
    <dbReference type="NCBI Taxonomy" id="1121393"/>
    <lineage>
        <taxon>Bacteria</taxon>
        <taxon>Pseudomonadati</taxon>
        <taxon>Thermodesulfobacteriota</taxon>
        <taxon>Desulfobacteria</taxon>
        <taxon>Desulfobacterales</taxon>
        <taxon>Desulfatibacillaceae</taxon>
        <taxon>Desulfatibacillum</taxon>
    </lineage>
</organism>
<dbReference type="AlphaFoldDB" id="A0A1M6YYF2"/>
<keyword evidence="2" id="KW-0812">Transmembrane</keyword>
<reference evidence="4" key="1">
    <citation type="submission" date="2016-11" db="EMBL/GenBank/DDBJ databases">
        <authorList>
            <person name="Varghese N."/>
            <person name="Submissions S."/>
        </authorList>
    </citation>
    <scope>NUCLEOTIDE SEQUENCE [LARGE SCALE GENOMIC DNA]</scope>
    <source>
        <strain evidence="4">DSM 16219</strain>
    </source>
</reference>
<keyword evidence="2" id="KW-0472">Membrane</keyword>
<dbReference type="OrthoDB" id="9895982at2"/>
<feature type="transmembrane region" description="Helical" evidence="2">
    <location>
        <begin position="7"/>
        <end position="24"/>
    </location>
</feature>
<protein>
    <recommendedName>
        <fullName evidence="5">Lipopolysaccharide assembly protein A domain-containing protein</fullName>
    </recommendedName>
</protein>
<dbReference type="Proteomes" id="UP000183994">
    <property type="component" value="Unassembled WGS sequence"/>
</dbReference>
<evidence type="ECO:0000256" key="1">
    <source>
        <dbReference type="SAM" id="MobiDB-lite"/>
    </source>
</evidence>
<evidence type="ECO:0000313" key="4">
    <source>
        <dbReference type="Proteomes" id="UP000183994"/>
    </source>
</evidence>
<feature type="region of interest" description="Disordered" evidence="1">
    <location>
        <begin position="100"/>
        <end position="140"/>
    </location>
</feature>
<sequence length="140" mass="15214">MKVIKGGLAGVIVALCIMVIYQNAEFLKTTYSLGVDFKLSDAWVFHTPELPNGVFLLITLFVGVIVGYGVTLPGWMRNKKLIRQSGEEVRALRSQVEKLKNRPAPSFSLDSEEESAANENAAPADAASAEEKDSQEAATQ</sequence>
<dbReference type="STRING" id="1121393.SAMN02745216_04864"/>
<proteinExistence type="predicted"/>
<feature type="compositionally biased region" description="Basic and acidic residues" evidence="1">
    <location>
        <begin position="129"/>
        <end position="140"/>
    </location>
</feature>
<feature type="transmembrane region" description="Helical" evidence="2">
    <location>
        <begin position="53"/>
        <end position="75"/>
    </location>
</feature>
<feature type="compositionally biased region" description="Low complexity" evidence="1">
    <location>
        <begin position="117"/>
        <end position="127"/>
    </location>
</feature>
<accession>A0A1M6YYF2</accession>
<keyword evidence="2" id="KW-1133">Transmembrane helix</keyword>
<dbReference type="RefSeq" id="WP_073478845.1">
    <property type="nucleotide sequence ID" value="NZ_FQZU01000054.1"/>
</dbReference>
<keyword evidence="4" id="KW-1185">Reference proteome</keyword>
<gene>
    <name evidence="3" type="ORF">SAMN02745216_04864</name>
</gene>
<evidence type="ECO:0000256" key="2">
    <source>
        <dbReference type="SAM" id="Phobius"/>
    </source>
</evidence>
<name>A0A1M6YYF2_9BACT</name>
<evidence type="ECO:0000313" key="3">
    <source>
        <dbReference type="EMBL" id="SHL23276.1"/>
    </source>
</evidence>
<evidence type="ECO:0008006" key="5">
    <source>
        <dbReference type="Google" id="ProtNLM"/>
    </source>
</evidence>